<dbReference type="GO" id="GO:0075523">
    <property type="term" value="P:viral translational frameshifting"/>
    <property type="evidence" value="ECO:0007669"/>
    <property type="project" value="UniProtKB-KW"/>
</dbReference>
<evidence type="ECO:0000256" key="3">
    <source>
        <dbReference type="ARBA" id="ARBA00017712"/>
    </source>
</evidence>
<dbReference type="Pfam" id="PF02100">
    <property type="entry name" value="ODC_AZ"/>
    <property type="match status" value="1"/>
</dbReference>
<comment type="subunit">
    <text evidence="2">Interacts with ODC1 and thereby sterically blocks ODC homodimerization.</text>
</comment>
<dbReference type="InterPro" id="IPR002993">
    <property type="entry name" value="ODC_AZ"/>
</dbReference>
<gene>
    <name evidence="6" type="ORF">DAPPUDRAFT_224783</name>
</gene>
<feature type="compositionally biased region" description="Low complexity" evidence="5">
    <location>
        <begin position="121"/>
        <end position="142"/>
    </location>
</feature>
<evidence type="ECO:0000313" key="7">
    <source>
        <dbReference type="Proteomes" id="UP000000305"/>
    </source>
</evidence>
<evidence type="ECO:0000256" key="2">
    <source>
        <dbReference type="ARBA" id="ARBA00011836"/>
    </source>
</evidence>
<dbReference type="GO" id="GO:0005634">
    <property type="term" value="C:nucleus"/>
    <property type="evidence" value="ECO:0000318"/>
    <property type="project" value="GO_Central"/>
</dbReference>
<dbReference type="EMBL" id="GL732547">
    <property type="protein sequence ID" value="EFX80496.1"/>
    <property type="molecule type" value="Genomic_DNA"/>
</dbReference>
<accession>E9GJI4</accession>
<feature type="region of interest" description="Disordered" evidence="5">
    <location>
        <begin position="107"/>
        <end position="147"/>
    </location>
</feature>
<dbReference type="AlphaFoldDB" id="E9GJI4"/>
<dbReference type="GO" id="GO:0008073">
    <property type="term" value="F:ornithine decarboxylase inhibitor activity"/>
    <property type="evidence" value="ECO:0000318"/>
    <property type="project" value="GO_Central"/>
</dbReference>
<dbReference type="InterPro" id="IPR016181">
    <property type="entry name" value="Acyl_CoA_acyltransferase"/>
</dbReference>
<dbReference type="PANTHER" id="PTHR10279:SF10">
    <property type="entry name" value="ORNITHINE DECARBOXYLASE ANTIZYME"/>
    <property type="match status" value="1"/>
</dbReference>
<dbReference type="eggNOG" id="KOG4387">
    <property type="taxonomic scope" value="Eukaryota"/>
</dbReference>
<dbReference type="Gene3D" id="3.40.630.60">
    <property type="match status" value="1"/>
</dbReference>
<dbReference type="SUPFAM" id="SSF55729">
    <property type="entry name" value="Acyl-CoA N-acyltransferases (Nat)"/>
    <property type="match status" value="1"/>
</dbReference>
<dbReference type="GO" id="GO:0005737">
    <property type="term" value="C:cytoplasm"/>
    <property type="evidence" value="ECO:0000318"/>
    <property type="project" value="GO_Central"/>
</dbReference>
<organism evidence="6 7">
    <name type="scientific">Daphnia pulex</name>
    <name type="common">Water flea</name>
    <dbReference type="NCBI Taxonomy" id="6669"/>
    <lineage>
        <taxon>Eukaryota</taxon>
        <taxon>Metazoa</taxon>
        <taxon>Ecdysozoa</taxon>
        <taxon>Arthropoda</taxon>
        <taxon>Crustacea</taxon>
        <taxon>Branchiopoda</taxon>
        <taxon>Diplostraca</taxon>
        <taxon>Cladocera</taxon>
        <taxon>Anomopoda</taxon>
        <taxon>Daphniidae</taxon>
        <taxon>Daphnia</taxon>
    </lineage>
</organism>
<evidence type="ECO:0000256" key="4">
    <source>
        <dbReference type="ARBA" id="ARBA00022758"/>
    </source>
</evidence>
<sequence length="273" mass="30180">MGFLLLVKGRFLVLFLAATRWKTLQTNMKECVALALFHTEFFPPSSSSTYIFFTNVMAILALGRFPGSCANAIGRHVKEKESFQQEESSSEVRGGWGWGLGGGPDVPHAANNQVGSTPPEGLSSSHGGVGNNHNNKQQQQLSANSQEVIQQQQHIGAELIKASRQQPTRLAFVLELTATRDWRWEGVLWRGRLYLEVPSRLVQTGSKEGFVALLEYAEEELQCSHVILALSKDRADRADVIRTFMFLGFSILPPGHQLVPANSNNLFLACSLE</sequence>
<dbReference type="PANTHER" id="PTHR10279">
    <property type="entry name" value="ORNITHINE DECARBOXYLASE ANTIZYME"/>
    <property type="match status" value="1"/>
</dbReference>
<dbReference type="KEGG" id="dpx:DAPPUDRAFT_224783"/>
<dbReference type="OrthoDB" id="5959761at2759"/>
<dbReference type="InterPro" id="IPR038581">
    <property type="entry name" value="ODC_AZ_sf"/>
</dbReference>
<name>E9GJI4_DAPPU</name>
<keyword evidence="4" id="KW-0688">Ribosomal frameshifting</keyword>
<protein>
    <recommendedName>
        <fullName evidence="3">Ornithine decarboxylase antizyme</fullName>
    </recommendedName>
</protein>
<dbReference type="STRING" id="6669.E9GJI4"/>
<evidence type="ECO:0000256" key="1">
    <source>
        <dbReference type="ARBA" id="ARBA00008796"/>
    </source>
</evidence>
<evidence type="ECO:0000256" key="5">
    <source>
        <dbReference type="SAM" id="MobiDB-lite"/>
    </source>
</evidence>
<dbReference type="Proteomes" id="UP000000305">
    <property type="component" value="Unassembled WGS sequence"/>
</dbReference>
<reference evidence="6 7" key="1">
    <citation type="journal article" date="2011" name="Science">
        <title>The ecoresponsive genome of Daphnia pulex.</title>
        <authorList>
            <person name="Colbourne J.K."/>
            <person name="Pfrender M.E."/>
            <person name="Gilbert D."/>
            <person name="Thomas W.K."/>
            <person name="Tucker A."/>
            <person name="Oakley T.H."/>
            <person name="Tokishita S."/>
            <person name="Aerts A."/>
            <person name="Arnold G.J."/>
            <person name="Basu M.K."/>
            <person name="Bauer D.J."/>
            <person name="Caceres C.E."/>
            <person name="Carmel L."/>
            <person name="Casola C."/>
            <person name="Choi J.H."/>
            <person name="Detter J.C."/>
            <person name="Dong Q."/>
            <person name="Dusheyko S."/>
            <person name="Eads B.D."/>
            <person name="Frohlich T."/>
            <person name="Geiler-Samerotte K.A."/>
            <person name="Gerlach D."/>
            <person name="Hatcher P."/>
            <person name="Jogdeo S."/>
            <person name="Krijgsveld J."/>
            <person name="Kriventseva E.V."/>
            <person name="Kultz D."/>
            <person name="Laforsch C."/>
            <person name="Lindquist E."/>
            <person name="Lopez J."/>
            <person name="Manak J.R."/>
            <person name="Muller J."/>
            <person name="Pangilinan J."/>
            <person name="Patwardhan R.P."/>
            <person name="Pitluck S."/>
            <person name="Pritham E.J."/>
            <person name="Rechtsteiner A."/>
            <person name="Rho M."/>
            <person name="Rogozin I.B."/>
            <person name="Sakarya O."/>
            <person name="Salamov A."/>
            <person name="Schaack S."/>
            <person name="Shapiro H."/>
            <person name="Shiga Y."/>
            <person name="Skalitzky C."/>
            <person name="Smith Z."/>
            <person name="Souvorov A."/>
            <person name="Sung W."/>
            <person name="Tang Z."/>
            <person name="Tsuchiya D."/>
            <person name="Tu H."/>
            <person name="Vos H."/>
            <person name="Wang M."/>
            <person name="Wolf Y.I."/>
            <person name="Yamagata H."/>
            <person name="Yamada T."/>
            <person name="Ye Y."/>
            <person name="Shaw J.R."/>
            <person name="Andrews J."/>
            <person name="Crease T.J."/>
            <person name="Tang H."/>
            <person name="Lucas S.M."/>
            <person name="Robertson H.M."/>
            <person name="Bork P."/>
            <person name="Koonin E.V."/>
            <person name="Zdobnov E.M."/>
            <person name="Grigoriev I.V."/>
            <person name="Lynch M."/>
            <person name="Boore J.L."/>
        </authorList>
    </citation>
    <scope>NUCLEOTIDE SEQUENCE [LARGE SCALE GENOMIC DNA]</scope>
</reference>
<comment type="similarity">
    <text evidence="1">Belongs to the ODC antizyme family.</text>
</comment>
<evidence type="ECO:0000313" key="6">
    <source>
        <dbReference type="EMBL" id="EFX80496.1"/>
    </source>
</evidence>
<dbReference type="HOGENOM" id="CLU_1020340_0_0_1"/>
<dbReference type="InParanoid" id="E9GJI4"/>
<proteinExistence type="inferred from homology"/>
<keyword evidence="7" id="KW-1185">Reference proteome</keyword>